<evidence type="ECO:0000259" key="5">
    <source>
        <dbReference type="PROSITE" id="PS50931"/>
    </source>
</evidence>
<dbReference type="InterPro" id="IPR037424">
    <property type="entry name" value="NocR_PBP2"/>
</dbReference>
<dbReference type="PANTHER" id="PTHR30427:SF1">
    <property type="entry name" value="TRANSCRIPTIONAL ACTIVATOR PROTEIN LYSR"/>
    <property type="match status" value="1"/>
</dbReference>
<sequence length="309" mass="33952">MNIRQLEAFKAIVELGSFTKAAERLHLSQPAVSKLVQLLERACGFPLFHRQKNGVVPTAEGTMLYAEVERVFLSVDSVAARARAIRQFEHGEIEVVAFPSLATRLLPPILAAFLKARPGLRVTLSSRNSWLLVERVATQGVDIGFGMVATDRPGVQFERLCTMDAVCVLPPGHPLADRPLIDARDLDGERFVAMAEEDRAQLKVDQAFAACGATRDIVLKAQLTEACCSFVAAGMGVAVVDPLSAIDFGPERLVVRPFRPRVTYDIWVVTPSFREIPLSARAMIAHVRSLLTERIAELERGIQSLTQDP</sequence>
<dbReference type="PANTHER" id="PTHR30427">
    <property type="entry name" value="TRANSCRIPTIONAL ACTIVATOR PROTEIN LYSR"/>
    <property type="match status" value="1"/>
</dbReference>
<dbReference type="InterPro" id="IPR036388">
    <property type="entry name" value="WH-like_DNA-bd_sf"/>
</dbReference>
<dbReference type="SUPFAM" id="SSF53850">
    <property type="entry name" value="Periplasmic binding protein-like II"/>
    <property type="match status" value="1"/>
</dbReference>
<keyword evidence="4" id="KW-0804">Transcription</keyword>
<dbReference type="CDD" id="cd08415">
    <property type="entry name" value="PBP2_LysR_opines_like"/>
    <property type="match status" value="1"/>
</dbReference>
<dbReference type="Pfam" id="PF00126">
    <property type="entry name" value="HTH_1"/>
    <property type="match status" value="1"/>
</dbReference>
<dbReference type="EMBL" id="JAGINP010000035">
    <property type="protein sequence ID" value="MBP2296802.1"/>
    <property type="molecule type" value="Genomic_DNA"/>
</dbReference>
<proteinExistence type="inferred from homology"/>
<dbReference type="InterPro" id="IPR000847">
    <property type="entry name" value="LysR_HTH_N"/>
</dbReference>
<dbReference type="Pfam" id="PF03466">
    <property type="entry name" value="LysR_substrate"/>
    <property type="match status" value="1"/>
</dbReference>
<dbReference type="Gene3D" id="1.10.10.10">
    <property type="entry name" value="Winged helix-like DNA-binding domain superfamily/Winged helix DNA-binding domain"/>
    <property type="match status" value="1"/>
</dbReference>
<evidence type="ECO:0000313" key="6">
    <source>
        <dbReference type="EMBL" id="MBP2296802.1"/>
    </source>
</evidence>
<protein>
    <submittedName>
        <fullName evidence="6">DNA-binding transcriptional LysR family regulator</fullName>
    </submittedName>
</protein>
<keyword evidence="3 6" id="KW-0238">DNA-binding</keyword>
<keyword evidence="2" id="KW-0805">Transcription regulation</keyword>
<reference evidence="6 7" key="1">
    <citation type="submission" date="2021-03" db="EMBL/GenBank/DDBJ databases">
        <title>Genomic Encyclopedia of Type Strains, Phase III (KMG-III): the genomes of soil and plant-associated and newly described type strains.</title>
        <authorList>
            <person name="Whitman W."/>
        </authorList>
    </citation>
    <scope>NUCLEOTIDE SEQUENCE [LARGE SCALE GENOMIC DNA]</scope>
    <source>
        <strain evidence="6 7">IMMIB AFH-6</strain>
    </source>
</reference>
<dbReference type="PROSITE" id="PS50931">
    <property type="entry name" value="HTH_LYSR"/>
    <property type="match status" value="1"/>
</dbReference>
<name>A0ABS4SWF0_9PROT</name>
<gene>
    <name evidence="6" type="ORF">J2851_006620</name>
</gene>
<comment type="similarity">
    <text evidence="1">Belongs to the LysR transcriptional regulatory family.</text>
</comment>
<dbReference type="InterPro" id="IPR005119">
    <property type="entry name" value="LysR_subst-bd"/>
</dbReference>
<accession>A0ABS4SWF0</accession>
<evidence type="ECO:0000256" key="3">
    <source>
        <dbReference type="ARBA" id="ARBA00023125"/>
    </source>
</evidence>
<keyword evidence="7" id="KW-1185">Reference proteome</keyword>
<dbReference type="GO" id="GO:0003677">
    <property type="term" value="F:DNA binding"/>
    <property type="evidence" value="ECO:0007669"/>
    <property type="project" value="UniProtKB-KW"/>
</dbReference>
<evidence type="ECO:0000256" key="1">
    <source>
        <dbReference type="ARBA" id="ARBA00009437"/>
    </source>
</evidence>
<dbReference type="Gene3D" id="3.40.190.290">
    <property type="match status" value="1"/>
</dbReference>
<dbReference type="InterPro" id="IPR036390">
    <property type="entry name" value="WH_DNA-bd_sf"/>
</dbReference>
<feature type="domain" description="HTH lysR-type" evidence="5">
    <location>
        <begin position="1"/>
        <end position="58"/>
    </location>
</feature>
<organism evidence="6 7">
    <name type="scientific">Azospirillum rugosum</name>
    <dbReference type="NCBI Taxonomy" id="416170"/>
    <lineage>
        <taxon>Bacteria</taxon>
        <taxon>Pseudomonadati</taxon>
        <taxon>Pseudomonadota</taxon>
        <taxon>Alphaproteobacteria</taxon>
        <taxon>Rhodospirillales</taxon>
        <taxon>Azospirillaceae</taxon>
        <taxon>Azospirillum</taxon>
    </lineage>
</organism>
<dbReference type="RefSeq" id="WP_209772409.1">
    <property type="nucleotide sequence ID" value="NZ_JAGINP010000035.1"/>
</dbReference>
<dbReference type="SUPFAM" id="SSF46785">
    <property type="entry name" value="Winged helix' DNA-binding domain"/>
    <property type="match status" value="1"/>
</dbReference>
<dbReference type="PRINTS" id="PR00039">
    <property type="entry name" value="HTHLYSR"/>
</dbReference>
<dbReference type="Proteomes" id="UP000781958">
    <property type="component" value="Unassembled WGS sequence"/>
</dbReference>
<evidence type="ECO:0000256" key="2">
    <source>
        <dbReference type="ARBA" id="ARBA00023015"/>
    </source>
</evidence>
<evidence type="ECO:0000313" key="7">
    <source>
        <dbReference type="Proteomes" id="UP000781958"/>
    </source>
</evidence>
<comment type="caution">
    <text evidence="6">The sequence shown here is derived from an EMBL/GenBank/DDBJ whole genome shotgun (WGS) entry which is preliminary data.</text>
</comment>
<evidence type="ECO:0000256" key="4">
    <source>
        <dbReference type="ARBA" id="ARBA00023163"/>
    </source>
</evidence>